<dbReference type="InterPro" id="IPR051535">
    <property type="entry name" value="Siderophore_ABC-ATPase"/>
</dbReference>
<evidence type="ECO:0000256" key="2">
    <source>
        <dbReference type="ARBA" id="ARBA00022448"/>
    </source>
</evidence>
<dbReference type="PANTHER" id="PTHR42771:SF3">
    <property type="entry name" value="PETROBACTIN IMPORT ATP-BINDING PROTEIN YCLP"/>
    <property type="match status" value="1"/>
</dbReference>
<keyword evidence="8" id="KW-0406">Ion transport</keyword>
<dbReference type="EMBL" id="JAIKTS010000001">
    <property type="protein sequence ID" value="MCL7713827.1"/>
    <property type="molecule type" value="Genomic_DNA"/>
</dbReference>
<dbReference type="InterPro" id="IPR003439">
    <property type="entry name" value="ABC_transporter-like_ATP-bd"/>
</dbReference>
<accession>A0ABT0SEZ5</accession>
<dbReference type="PROSITE" id="PS50893">
    <property type="entry name" value="ABC_TRANSPORTER_2"/>
    <property type="match status" value="1"/>
</dbReference>
<keyword evidence="5" id="KW-0547">Nucleotide-binding</keyword>
<proteinExistence type="predicted"/>
<reference evidence="11 12" key="1">
    <citation type="submission" date="2021-08" db="EMBL/GenBank/DDBJ databases">
        <title>Novel members of of the genus Stenotrophomonas from differernt environment.</title>
        <authorList>
            <person name="Deng Y."/>
        </authorList>
    </citation>
    <scope>NUCLEOTIDE SEQUENCE [LARGE SCALE GENOMIC DNA]</scope>
    <source>
        <strain evidence="11 12">CPCC 101365</strain>
    </source>
</reference>
<dbReference type="Pfam" id="PF00005">
    <property type="entry name" value="ABC_tran"/>
    <property type="match status" value="1"/>
</dbReference>
<dbReference type="InterPro" id="IPR017871">
    <property type="entry name" value="ABC_transporter-like_CS"/>
</dbReference>
<dbReference type="InterPro" id="IPR003593">
    <property type="entry name" value="AAA+_ATPase"/>
</dbReference>
<evidence type="ECO:0000256" key="6">
    <source>
        <dbReference type="ARBA" id="ARBA00022840"/>
    </source>
</evidence>
<evidence type="ECO:0000256" key="8">
    <source>
        <dbReference type="ARBA" id="ARBA00023065"/>
    </source>
</evidence>
<comment type="caution">
    <text evidence="11">The sequence shown here is derived from an EMBL/GenBank/DDBJ whole genome shotgun (WGS) entry which is preliminary data.</text>
</comment>
<evidence type="ECO:0000256" key="3">
    <source>
        <dbReference type="ARBA" id="ARBA00022475"/>
    </source>
</evidence>
<dbReference type="Proteomes" id="UP001431235">
    <property type="component" value="Unassembled WGS sequence"/>
</dbReference>
<dbReference type="InterPro" id="IPR027417">
    <property type="entry name" value="P-loop_NTPase"/>
</dbReference>
<keyword evidence="12" id="KW-1185">Reference proteome</keyword>
<protein>
    <submittedName>
        <fullName evidence="11">ATP-binding cassette domain-containing protein</fullName>
    </submittedName>
</protein>
<dbReference type="SMART" id="SM00382">
    <property type="entry name" value="AAA"/>
    <property type="match status" value="1"/>
</dbReference>
<dbReference type="PROSITE" id="PS00211">
    <property type="entry name" value="ABC_TRANSPORTER_1"/>
    <property type="match status" value="1"/>
</dbReference>
<dbReference type="CDD" id="cd03214">
    <property type="entry name" value="ABC_Iron-Siderophores_B12_Hemin"/>
    <property type="match status" value="1"/>
</dbReference>
<keyword evidence="3" id="KW-1003">Cell membrane</keyword>
<dbReference type="PANTHER" id="PTHR42771">
    <property type="entry name" value="IRON(3+)-HYDROXAMATE IMPORT ATP-BINDING PROTEIN FHUC"/>
    <property type="match status" value="1"/>
</dbReference>
<organism evidence="11 12">
    <name type="scientific">Stenotrophomonas mori</name>
    <dbReference type="NCBI Taxonomy" id="2871096"/>
    <lineage>
        <taxon>Bacteria</taxon>
        <taxon>Pseudomonadati</taxon>
        <taxon>Pseudomonadota</taxon>
        <taxon>Gammaproteobacteria</taxon>
        <taxon>Lysobacterales</taxon>
        <taxon>Lysobacteraceae</taxon>
        <taxon>Stenotrophomonas</taxon>
    </lineage>
</organism>
<evidence type="ECO:0000256" key="4">
    <source>
        <dbReference type="ARBA" id="ARBA00022496"/>
    </source>
</evidence>
<keyword evidence="7" id="KW-0408">Iron</keyword>
<feature type="domain" description="ABC transporter" evidence="10">
    <location>
        <begin position="2"/>
        <end position="236"/>
    </location>
</feature>
<comment type="subcellular location">
    <subcellularLocation>
        <location evidence="1">Cell membrane</location>
        <topology evidence="1">Peripheral membrane protein</topology>
    </subcellularLocation>
</comment>
<dbReference type="GO" id="GO:0005524">
    <property type="term" value="F:ATP binding"/>
    <property type="evidence" value="ECO:0007669"/>
    <property type="project" value="UniProtKB-KW"/>
</dbReference>
<dbReference type="SUPFAM" id="SSF52540">
    <property type="entry name" value="P-loop containing nucleoside triphosphate hydrolases"/>
    <property type="match status" value="1"/>
</dbReference>
<evidence type="ECO:0000256" key="7">
    <source>
        <dbReference type="ARBA" id="ARBA00023004"/>
    </source>
</evidence>
<sequence length="258" mass="27509">MISVHGLRKRYGATQVLDDVTARFPAGKLSALIGPNGAGKSTLLMSMAGLLSVDGGRILLGGRDIATFGIAAYARRVATLRQSPGVALRLRVEELVGFGRFPHSRGTLTAADRRAVDEALAFLGLVPLRHAPLDELSGGQRQMAFLAMTIAQQTDVLLLDEPLNNLDLKHGVELMLALRRLCDESGRTVILVIHDINFAASHADHIVALKHGRVHSSGGVAEVVTRAGLSDLYGLQVEIVQGAHGRLCDYFNANGVPS</sequence>
<evidence type="ECO:0000313" key="11">
    <source>
        <dbReference type="EMBL" id="MCL7713827.1"/>
    </source>
</evidence>
<evidence type="ECO:0000259" key="10">
    <source>
        <dbReference type="PROSITE" id="PS50893"/>
    </source>
</evidence>
<dbReference type="RefSeq" id="WP_250062146.1">
    <property type="nucleotide sequence ID" value="NZ_JAIKTS010000001.1"/>
</dbReference>
<name>A0ABT0SEZ5_9GAMM</name>
<keyword evidence="9" id="KW-0472">Membrane</keyword>
<keyword evidence="6 11" id="KW-0067">ATP-binding</keyword>
<dbReference type="Gene3D" id="3.40.50.300">
    <property type="entry name" value="P-loop containing nucleotide triphosphate hydrolases"/>
    <property type="match status" value="1"/>
</dbReference>
<keyword evidence="4" id="KW-0410">Iron transport</keyword>
<evidence type="ECO:0000256" key="1">
    <source>
        <dbReference type="ARBA" id="ARBA00004202"/>
    </source>
</evidence>
<evidence type="ECO:0000256" key="5">
    <source>
        <dbReference type="ARBA" id="ARBA00022741"/>
    </source>
</evidence>
<evidence type="ECO:0000313" key="12">
    <source>
        <dbReference type="Proteomes" id="UP001431235"/>
    </source>
</evidence>
<keyword evidence="2" id="KW-0813">Transport</keyword>
<evidence type="ECO:0000256" key="9">
    <source>
        <dbReference type="ARBA" id="ARBA00023136"/>
    </source>
</evidence>
<gene>
    <name evidence="11" type="ORF">K5L01_04005</name>
</gene>